<proteinExistence type="predicted"/>
<comment type="caution">
    <text evidence="2">The sequence shown here is derived from an EMBL/GenBank/DDBJ whole genome shotgun (WGS) entry which is preliminary data.</text>
</comment>
<evidence type="ECO:0000259" key="1">
    <source>
        <dbReference type="Pfam" id="PF07287"/>
    </source>
</evidence>
<name>A0A7V8NLT1_9BACT</name>
<keyword evidence="3" id="KW-1185">Reference proteome</keyword>
<dbReference type="PANTHER" id="PTHR47708:SF2">
    <property type="entry name" value="SI:CH73-132F6.5"/>
    <property type="match status" value="1"/>
</dbReference>
<accession>A0A7V8NLT1</accession>
<organism evidence="2 3">
    <name type="scientific">Candidatus Acidiferrum panamense</name>
    <dbReference type="NCBI Taxonomy" id="2741543"/>
    <lineage>
        <taxon>Bacteria</taxon>
        <taxon>Pseudomonadati</taxon>
        <taxon>Acidobacteriota</taxon>
        <taxon>Terriglobia</taxon>
        <taxon>Candidatus Acidiferrales</taxon>
        <taxon>Candidatus Acidiferrum</taxon>
    </lineage>
</organism>
<dbReference type="PANTHER" id="PTHR47708">
    <property type="match status" value="1"/>
</dbReference>
<dbReference type="EMBL" id="JACDQQ010000166">
    <property type="protein sequence ID" value="MBA0083673.1"/>
    <property type="molecule type" value="Genomic_DNA"/>
</dbReference>
<dbReference type="Pfam" id="PF07287">
    <property type="entry name" value="AtuA"/>
    <property type="match status" value="1"/>
</dbReference>
<feature type="domain" description="Acyclic terpene utilisation N-terminal" evidence="1">
    <location>
        <begin position="2"/>
        <end position="426"/>
    </location>
</feature>
<feature type="non-terminal residue" evidence="2">
    <location>
        <position position="1"/>
    </location>
</feature>
<evidence type="ECO:0000313" key="3">
    <source>
        <dbReference type="Proteomes" id="UP000567293"/>
    </source>
</evidence>
<evidence type="ECO:0000313" key="2">
    <source>
        <dbReference type="EMBL" id="MBA0083673.1"/>
    </source>
</evidence>
<dbReference type="Proteomes" id="UP000567293">
    <property type="component" value="Unassembled WGS sequence"/>
</dbReference>
<reference evidence="2" key="1">
    <citation type="submission" date="2020-06" db="EMBL/GenBank/DDBJ databases">
        <title>Legume-microbial interactions unlock mineral nutrients during tropical forest succession.</title>
        <authorList>
            <person name="Epihov D.Z."/>
        </authorList>
    </citation>
    <scope>NUCLEOTIDE SEQUENCE [LARGE SCALE GENOMIC DNA]</scope>
    <source>
        <strain evidence="2">Pan2503</strain>
    </source>
</reference>
<dbReference type="AlphaFoldDB" id="A0A7V8NLT1"/>
<dbReference type="InterPro" id="IPR010839">
    <property type="entry name" value="AtuA_N"/>
</dbReference>
<protein>
    <submittedName>
        <fullName evidence="2">DUF1446 domain-containing protein</fullName>
    </submittedName>
</protein>
<gene>
    <name evidence="2" type="ORF">HRJ53_01625</name>
</gene>
<sequence>EAPVRLVEQGPLDYLTLDYLAEITMSILQKQKQADPNLGYARDFPPLIARIAPYIRDRGVKVVANAGGVNPVACAREVNRLAPGLTVAVVVGDDVFPRLDEFLAKGYEMRDIDTGEPLGPIRSRILSANAYIGAFPLAEALATGADVVIAGRSTDTALALAPMVDRFGWLPEDHDKLAAGTIAGHIIECGAQSSGGNCQVDWTSIPDMAAIGYPIVEAEPDGTFSVTKHANSGGRINTHVIKEQLLYELGDPKRYLTPDCVADFTSIRLEDAGPDRVRVSGIRGGPRPPTLKLSIAYTTGWKAIGTLVYSWPQALEKARAADHIVRERLRSLGLSFDEVYTEFFGVNACHGPAAPSNTDPPEVQVRIGVRGPDRKAVDRFTRELIPLVLNGPPGATGFGEGRPAVREIVAYWSALVPREEIRTEVQVVAGYRSGELS</sequence>